<dbReference type="GO" id="GO:0005634">
    <property type="term" value="C:nucleus"/>
    <property type="evidence" value="ECO:0007669"/>
    <property type="project" value="UniProtKB-SubCell"/>
</dbReference>
<feature type="compositionally biased region" description="Low complexity" evidence="7">
    <location>
        <begin position="3050"/>
        <end position="3071"/>
    </location>
</feature>
<sequence length="3184" mass="353474">MNPSGHIVVIRRDGTDGLTCDWCSPLCDIGSNQSCDIRVQHSTVAPFHCTLQLLKDGLVQAVSRVDGRYKMLVNNFPLNDACVLTDNCILTVGDRQFRFFYPSSRKTTTDNYLYETSSKTPKHYNKEEVITPTSLPVVHPSKRTTPRKILVNPKTRSPRQRSVTPKRTLGTNERYGPVPPRQPATPPIIQVLRHEPNSSQSKQLPVLQAENVEFNKKSVGDGKGYSCTDVSVSKSNQTKSSVVPDLPDTTFHPSSSVLSSIKVRSQNRIHTPIITSTLSNDHFNFTPNENKRSPGFRKSFHKLLILNESSNQSNLCKINQFYDELSYVKQQVIESKRSPSNEQENQSCYDKCLDHPTEGSREYIPELPTSPNSLRIARKLSAKSSQKISIAYSPETEQELISRNRKRTISGKTYPVAEDMLAPKRRRGVSFGPPLSPERFDKSLPPSTPVKRGETPLVKISHSTPANHSLQVTSVVGHSATPFDSKLSEVSHLSDFSKTCESPNYSVTHNRVSAVISLPPTPDTNLLNSLSTDISCAHESFANFPVTSAAYSAPIKKSSVSRKNFKRHSLGFLEKTSKTPSPRVPPTSPVSTKQNRKNKSTNEHNPKIQEKKSKSFHTYGAKTYNNNNYNKLYSSVPHSLLNIIQEDKQNKGTSPVPSTNLTEEESVTPEKSLLSPRKESGLTGVRKLMRTPKPVQTPRISGVSELFVDEPSVKRRRGRPSSVPPTNLTEEESVTPEKSLLSPRKESGLTGVRKLMRTPKPVQTPRISGVSELFVDEPSVKRRRGRPSSVPPTNLTEEESVTPEKSLLSPRKESGLTGVRKLMRTPKPVQTPRISGVSELFVDEPSVKRRRSRPSSVPPTNLTEEESVTPEKSLLSPRKESGLTGVRKLMRTPKPVQTPRISGVSELFVDEPSVKRRRSRPSSVPPTNLTEEESVTPEKSLLSPRKESGLTGVRKLMRTPKPVQTPRISGVSELFVDEPSVKRRRGRPSSVPPTNLTEEESVTPEKSLLSPRKESGLTGVRKLMRTPKPVQTPRISGVSELFVDEPSVKRRRSRPSSVPPTNLTEEESVTPEKSLLSPRKESGLTGVRKLMRTPKPVQTPRISGVSELFVDEPSVKRRRGRPSSVPPTNLTEEESVTPEKSLLSPRKESGLTGVRKLMRTPKPVQTPRISGVSELFVDEPSVKRRRSRPSSVPLTNLTEEESVTPEKSLLSPRKESGLTGVRKLMRTPKPVQTPRISGVSELFVDEPSVKRRRSRPSSVPPTNLTEEESVTPEKSLLSPRKESGLTGVRKLMRTPKPVQTPRISGVSELFVDEPSVKRRRGRPSSVPPTNLTEEESVTPEKSLLSPRKESGLTGVRKLMRTPKPVQTPRISGVSELFVDEPSVKRRRSRPSSVPPTNLTEEESVTPEKSLLSPRKESGLTGVRKLMRTPKPVQTPRISGVSELFVDEPSVKRRRGRPSSVPPTNLTEEESVTPEKSLLSPRKESGLTGVRKLMRTPKPVQTPRISGVSELFVDEPSVKRRRSRPSSVPPTNLTEEESVTPEKSLLSPRKESGLTGVRKLMRTPKPVQTPRISGVSELFVDEPSVKRRRSRPSSVPLTNLTEEESVTPEKSLLSPRKESGLTGVRKLMRTPKPVQTPRISGVSELFVDEPSVKRRRSRPSSVPLTNLTEEESVTPEKSLLSPRKESGLTGVRKLMRTPKPVQTPRISGVSELFVDEPSVKRRRSRPSSVPPTNLTEEESVTPEKSLLSPRKESGLTGVRKLMRTPKPVQTPRISGVSELFVDEPSVKRRRGRPSSVPPTNLTEEESVTPEKSLLSPRKESGLTGVRKLMRTPKPVQTPRISGVSELFVDEPSVKRRRSRPSSVPPTNLTEEESVTPEKSLLSPRKESGLTGVRKLMRTPKPVQTPRISGVSELFVDEPSVKRRRGRPSSVPPTNLTEEESVTPEKSLLSPRKESGLTGVRKLMRTPKPVQTPRISGVSELFVDEPSVKRRRSRPSSVPPTNLTEEESVTPEKSLLSPRKESGLTGVRKLMRTPKPVQTPRISGVSELFVDEPSVKRRRSRPSSVPLTNLTEEESVTPEKSLLSPRKESGLTGVRKLMRTPKPVQTPRISGVSELFVDEPSVKRRRSRPSSVPPTNLTEEESVTPEKSLLSPRKESGLTGVRKLMRTPKPVQTPRISGVSELFVDEPSVKRRRGRPSSVPPTNLTEEESVTPEKSLLSPRKESGLTGVRKLMRTPKPVQTPRISGVSELFVDEPSVKRRRSRPSSVPPTNLTEEESVTPEKSLLSPRKESGLTGVRKLMRTPKPVQTPRISGVSELFVDEPSVKRRRGRPSSVPPTNLTEEESVTPEKSLLSPRKESGLTGVRKLMRTPKPVQTPRISGVSELFVDEPSVKRRRSRPSSVPLTNLTEEESVTPEKSLLSPRKESGLTGVRKLMRTPKPVQTPRISGVSELFVDEPSVKRRRGRPSSVPPTNLTEEESVTPEKSLLSPRKESGLTGVRKLMRTPKPVQTPRISGVSELFVDEPSVKRRRGRPSSVPPTNLTEEESVTPEKSLLSPRKESGLTGVRKLMRTPKPVQTPRISGVSELFVDEPSVKRRRSRPSSVPPTNLTEEESVTPEKSLLSPRKESGLTGVRKLMRTPKPVQTPRISGVSKLFIEEPSVKVHCCSRKLSGVTSLSRRHCKSCRCLLSACQCGFDYNCVVNKCSMRKCSDVVVESLSSIRTRRVVKIAKSSVDKSANSDCSILKKLPGKFSSQSTNEVTVQPSKTRSKTKRNVSTMDSQYRDSLSDRSMSVGKSLDKRMLKELTEVVVPFPHNVMENHSRKGKTLTFTSRLTPNDTSNSCDQSALLKMGFIENSHPTVSFSSNTSKDRESDSVVPVASRLRNRRIPSSIECLSSSRTRRAVKAPDPLINESATKGSSGKSSVMKTSSRKVVSQSNNEVAIQPSKTRSKTKKRVFTKDSQFPDPLLNHSVNATKSANNTSKRSIKRLAEVRRVSSSIPLAKRLRSRIDQLDIKCITSEHTQNEERSLPVKNQSGEEKKKNGTMTNNPRNRKQLITSKSKLLPTTSSSKSASTNESKNITTLKVKTNSRHIKRISVTPVDNIANVSPKRRVLRSRKLITTSSEISQPIEEKISTSKITNKSKLKTTTTTTTNNNNNNNRSVVSKSSQAKQSPVSIRQTRSRKKQTATNNL</sequence>
<feature type="compositionally biased region" description="Polar residues" evidence="7">
    <location>
        <begin position="2924"/>
        <end position="2940"/>
    </location>
</feature>
<dbReference type="GO" id="GO:0007088">
    <property type="term" value="P:regulation of mitotic nuclear division"/>
    <property type="evidence" value="ECO:0007669"/>
    <property type="project" value="TreeGrafter"/>
</dbReference>
<protein>
    <recommendedName>
        <fullName evidence="12">Antigen KI-67</fullName>
    </recommendedName>
</protein>
<feature type="region of interest" description="Disordered" evidence="7">
    <location>
        <begin position="3014"/>
        <end position="3074"/>
    </location>
</feature>
<dbReference type="CDD" id="cd22673">
    <property type="entry name" value="FHA_Ki67"/>
    <property type="match status" value="1"/>
</dbReference>
<keyword evidence="6" id="KW-0131">Cell cycle</keyword>
<dbReference type="SMART" id="SM00384">
    <property type="entry name" value="AT_hook"/>
    <property type="match status" value="29"/>
</dbReference>
<feature type="region of interest" description="Disordered" evidence="7">
    <location>
        <begin position="647"/>
        <end position="812"/>
    </location>
</feature>
<dbReference type="GO" id="GO:0003677">
    <property type="term" value="F:DNA binding"/>
    <property type="evidence" value="ECO:0007669"/>
    <property type="project" value="InterPro"/>
</dbReference>
<feature type="region of interest" description="Disordered" evidence="7">
    <location>
        <begin position="1581"/>
        <end position="1620"/>
    </location>
</feature>
<evidence type="ECO:0000259" key="8">
    <source>
        <dbReference type="Pfam" id="PF00498"/>
    </source>
</evidence>
<feature type="region of interest" description="Disordered" evidence="7">
    <location>
        <begin position="3137"/>
        <end position="3184"/>
    </location>
</feature>
<evidence type="ECO:0000256" key="1">
    <source>
        <dbReference type="ARBA" id="ARBA00004123"/>
    </source>
</evidence>
<feature type="compositionally biased region" description="Basic and acidic residues" evidence="7">
    <location>
        <begin position="600"/>
        <end position="613"/>
    </location>
</feature>
<dbReference type="GeneID" id="75578317"/>
<evidence type="ECO:0000313" key="10">
    <source>
        <dbReference type="EMBL" id="KAH9583634.1"/>
    </source>
</evidence>
<reference evidence="10" key="3">
    <citation type="submission" date="2021-06" db="EMBL/GenBank/DDBJ databases">
        <title>Chromosome-level genome assembly for S. haematobium.</title>
        <authorList>
            <person name="Stroehlein A.J."/>
        </authorList>
    </citation>
    <scope>NUCLEOTIDE SEQUENCE</scope>
</reference>
<dbReference type="InterPro" id="IPR008984">
    <property type="entry name" value="SMAD_FHA_dom_sf"/>
</dbReference>
<feature type="region of interest" description="Disordered" evidence="7">
    <location>
        <begin position="2586"/>
        <end position="2622"/>
    </location>
</feature>
<dbReference type="GO" id="GO:0051983">
    <property type="term" value="P:regulation of chromosome segregation"/>
    <property type="evidence" value="ECO:0007669"/>
    <property type="project" value="TreeGrafter"/>
</dbReference>
<feature type="compositionally biased region" description="Low complexity" evidence="7">
    <location>
        <begin position="3137"/>
        <end position="3168"/>
    </location>
</feature>
<feature type="region of interest" description="Disordered" evidence="7">
    <location>
        <begin position="1113"/>
        <end position="1146"/>
    </location>
</feature>
<feature type="compositionally biased region" description="Low complexity" evidence="7">
    <location>
        <begin position="2909"/>
        <end position="2921"/>
    </location>
</feature>
<feature type="region of interest" description="Disordered" evidence="7">
    <location>
        <begin position="2885"/>
        <end position="2978"/>
    </location>
</feature>
<dbReference type="Proteomes" id="UP000471633">
    <property type="component" value="Unassembled WGS sequence"/>
</dbReference>
<feature type="compositionally biased region" description="Polar residues" evidence="7">
    <location>
        <begin position="651"/>
        <end position="661"/>
    </location>
</feature>
<feature type="region of interest" description="Disordered" evidence="7">
    <location>
        <begin position="2749"/>
        <end position="2784"/>
    </location>
</feature>
<dbReference type="Gene3D" id="2.60.200.20">
    <property type="match status" value="1"/>
</dbReference>
<feature type="region of interest" description="Disordered" evidence="7">
    <location>
        <begin position="1507"/>
        <end position="1568"/>
    </location>
</feature>
<feature type="region of interest" description="Disordered" evidence="7">
    <location>
        <begin position="2251"/>
        <end position="2290"/>
    </location>
</feature>
<dbReference type="PANTHER" id="PTHR21603:SF18">
    <property type="entry name" value="ANTIGEN KI-67-LIKE PROTEIN"/>
    <property type="match status" value="1"/>
</dbReference>
<feature type="region of interest" description="Disordered" evidence="7">
    <location>
        <begin position="2851"/>
        <end position="2871"/>
    </location>
</feature>
<comment type="subcellular location">
    <subcellularLocation>
        <location evidence="1">Nucleus</location>
    </subcellularLocation>
</comment>
<accession>A0A922INP8</accession>
<dbReference type="InterPro" id="IPR017956">
    <property type="entry name" value="AT_hook_DNA-bd_motif"/>
</dbReference>
<dbReference type="GO" id="GO:0005694">
    <property type="term" value="C:chromosome"/>
    <property type="evidence" value="ECO:0007669"/>
    <property type="project" value="TreeGrafter"/>
</dbReference>
<feature type="compositionally biased region" description="Polar residues" evidence="7">
    <location>
        <begin position="2749"/>
        <end position="2760"/>
    </location>
</feature>
<feature type="region of interest" description="Disordered" evidence="7">
    <location>
        <begin position="2385"/>
        <end position="2553"/>
    </location>
</feature>
<dbReference type="InterPro" id="IPR029334">
    <property type="entry name" value="PP1-bd"/>
</dbReference>
<keyword evidence="11" id="KW-1185">Reference proteome</keyword>
<evidence type="ECO:0000256" key="2">
    <source>
        <dbReference type="ARBA" id="ARBA00022499"/>
    </source>
</evidence>
<feature type="compositionally biased region" description="Polar residues" evidence="7">
    <location>
        <begin position="2851"/>
        <end position="2860"/>
    </location>
</feature>
<feature type="region of interest" description="Disordered" evidence="7">
    <location>
        <begin position="2050"/>
        <end position="2218"/>
    </location>
</feature>
<feature type="region of interest" description="Disordered" evidence="7">
    <location>
        <begin position="1179"/>
        <end position="1421"/>
    </location>
</feature>
<reference evidence="10" key="2">
    <citation type="journal article" date="2019" name="Gigascience">
        <title>High-quality Schistosoma haematobium genome achieved by single-molecule and long-range sequencing.</title>
        <authorList>
            <person name="Stroehlein A.J."/>
            <person name="Korhonen P.K."/>
            <person name="Chong T.M."/>
            <person name="Lim Y.L."/>
            <person name="Chan K.G."/>
            <person name="Webster B."/>
            <person name="Rollinson D."/>
            <person name="Brindley P.J."/>
            <person name="Gasser R.B."/>
            <person name="Young N.D."/>
        </authorList>
    </citation>
    <scope>NUCLEOTIDE SEQUENCE</scope>
</reference>
<dbReference type="SUPFAM" id="SSF49879">
    <property type="entry name" value="SMAD/FHA domain"/>
    <property type="match status" value="1"/>
</dbReference>
<feature type="compositionally biased region" description="Polar residues" evidence="7">
    <location>
        <begin position="2963"/>
        <end position="2976"/>
    </location>
</feature>
<evidence type="ECO:0000259" key="9">
    <source>
        <dbReference type="Pfam" id="PF15276"/>
    </source>
</evidence>
<keyword evidence="4" id="KW-0832">Ubl conjugation</keyword>
<keyword evidence="2" id="KW-1017">Isopeptide bond</keyword>
<reference evidence="10" key="1">
    <citation type="journal article" date="2012" name="Nat. Genet.">
        <title>Whole-genome sequence of Schistosoma haematobium.</title>
        <authorList>
            <person name="Young N.D."/>
            <person name="Jex A.R."/>
            <person name="Li B."/>
            <person name="Liu S."/>
            <person name="Yang L."/>
            <person name="Xiong Z."/>
            <person name="Li Y."/>
            <person name="Cantacessi C."/>
            <person name="Hall R.S."/>
            <person name="Xu X."/>
            <person name="Chen F."/>
            <person name="Wu X."/>
            <person name="Zerlotini A."/>
            <person name="Oliveira G."/>
            <person name="Hofmann A."/>
            <person name="Zhang G."/>
            <person name="Fang X."/>
            <person name="Kang Y."/>
            <person name="Campbell B.E."/>
            <person name="Loukas A."/>
            <person name="Ranganathan S."/>
            <person name="Rollinson D."/>
            <person name="Rinaldi G."/>
            <person name="Brindley P.J."/>
            <person name="Yang H."/>
            <person name="Wang J."/>
            <person name="Wang J."/>
            <person name="Gasser R.B."/>
        </authorList>
    </citation>
    <scope>NUCLEOTIDE SEQUENCE</scope>
</reference>
<name>A0A922INP8_SCHHA</name>
<feature type="domain" description="FHA" evidence="8">
    <location>
        <begin position="28"/>
        <end position="93"/>
    </location>
</feature>
<evidence type="ECO:0000256" key="7">
    <source>
        <dbReference type="SAM" id="MobiDB-lite"/>
    </source>
</evidence>
<evidence type="ECO:0008006" key="12">
    <source>
        <dbReference type="Google" id="ProtNLM"/>
    </source>
</evidence>
<keyword evidence="5" id="KW-0539">Nucleus</keyword>
<feature type="region of interest" description="Disordered" evidence="7">
    <location>
        <begin position="836"/>
        <end position="965"/>
    </location>
</feature>
<evidence type="ECO:0000256" key="5">
    <source>
        <dbReference type="ARBA" id="ARBA00023242"/>
    </source>
</evidence>
<proteinExistence type="predicted"/>
<dbReference type="InterPro" id="IPR000253">
    <property type="entry name" value="FHA_dom"/>
</dbReference>
<dbReference type="RefSeq" id="XP_051066892.1">
    <property type="nucleotide sequence ID" value="XM_051219374.1"/>
</dbReference>
<evidence type="ECO:0000256" key="4">
    <source>
        <dbReference type="ARBA" id="ARBA00022843"/>
    </source>
</evidence>
<comment type="caution">
    <text evidence="10">The sequence shown here is derived from an EMBL/GenBank/DDBJ whole genome shotgun (WGS) entry which is preliminary data.</text>
</comment>
<dbReference type="Pfam" id="PF15276">
    <property type="entry name" value="PP1_bind"/>
    <property type="match status" value="1"/>
</dbReference>
<feature type="region of interest" description="Disordered" evidence="7">
    <location>
        <begin position="152"/>
        <end position="182"/>
    </location>
</feature>
<feature type="region of interest" description="Disordered" evidence="7">
    <location>
        <begin position="2302"/>
        <end position="2372"/>
    </location>
</feature>
<dbReference type="CTD" id="75578317"/>
<keyword evidence="3" id="KW-0597">Phosphoprotein</keyword>
<dbReference type="KEGG" id="shx:MS3_00010960"/>
<evidence type="ECO:0000256" key="3">
    <source>
        <dbReference type="ARBA" id="ARBA00022553"/>
    </source>
</evidence>
<dbReference type="EMBL" id="AMPZ03000005">
    <property type="protein sequence ID" value="KAH9583634.1"/>
    <property type="molecule type" value="Genomic_DNA"/>
</dbReference>
<feature type="region of interest" description="Disordered" evidence="7">
    <location>
        <begin position="979"/>
        <end position="1012"/>
    </location>
</feature>
<dbReference type="Pfam" id="PF00498">
    <property type="entry name" value="FHA"/>
    <property type="match status" value="1"/>
</dbReference>
<evidence type="ECO:0000313" key="11">
    <source>
        <dbReference type="Proteomes" id="UP000471633"/>
    </source>
</evidence>
<gene>
    <name evidence="10" type="ORF">MS3_00010960</name>
</gene>
<dbReference type="PANTHER" id="PTHR21603">
    <property type="entry name" value="ANTIGEN KI-67-LIKE PROTEIN"/>
    <property type="match status" value="1"/>
</dbReference>
<feature type="region of interest" description="Disordered" evidence="7">
    <location>
        <begin position="1448"/>
        <end position="1481"/>
    </location>
</feature>
<reference evidence="10" key="4">
    <citation type="journal article" date="2022" name="PLoS Pathog.">
        <title>Chromosome-level genome of Schistosoma haematobium underpins genome-wide explorations of molecular variation.</title>
        <authorList>
            <person name="Stroehlein A.J."/>
            <person name="Korhonen P.K."/>
            <person name="Lee V.V."/>
            <person name="Ralph S.A."/>
            <person name="Mentink-Kane M."/>
            <person name="You H."/>
            <person name="McManus D.P."/>
            <person name="Tchuente L.T."/>
            <person name="Stothard J.R."/>
            <person name="Kaur P."/>
            <person name="Dudchenko O."/>
            <person name="Aiden E.L."/>
            <person name="Yang B."/>
            <person name="Yang H."/>
            <person name="Emery A.M."/>
            <person name="Webster B.L."/>
            <person name="Brindley P.J."/>
            <person name="Rollinson D."/>
            <person name="Chang B.C.H."/>
            <person name="Gasser R.B."/>
            <person name="Young N.D."/>
        </authorList>
    </citation>
    <scope>NUCLEOTIDE SEQUENCE</scope>
</reference>
<feature type="region of interest" description="Disordered" evidence="7">
    <location>
        <begin position="571"/>
        <end position="616"/>
    </location>
</feature>
<feature type="region of interest" description="Disordered" evidence="7">
    <location>
        <begin position="430"/>
        <end position="451"/>
    </location>
</feature>
<feature type="region of interest" description="Disordered" evidence="7">
    <location>
        <begin position="1648"/>
        <end position="1816"/>
    </location>
</feature>
<feature type="region of interest" description="Disordered" evidence="7">
    <location>
        <begin position="1849"/>
        <end position="2017"/>
    </location>
</feature>
<evidence type="ECO:0000256" key="6">
    <source>
        <dbReference type="ARBA" id="ARBA00023306"/>
    </source>
</evidence>
<feature type="compositionally biased region" description="Polar residues" evidence="7">
    <location>
        <begin position="160"/>
        <end position="171"/>
    </location>
</feature>
<feature type="region of interest" description="Disordered" evidence="7">
    <location>
        <begin position="1045"/>
        <end position="1084"/>
    </location>
</feature>
<organism evidence="10 11">
    <name type="scientific">Schistosoma haematobium</name>
    <name type="common">Blood fluke</name>
    <dbReference type="NCBI Taxonomy" id="6185"/>
    <lineage>
        <taxon>Eukaryota</taxon>
        <taxon>Metazoa</taxon>
        <taxon>Spiralia</taxon>
        <taxon>Lophotrochozoa</taxon>
        <taxon>Platyhelminthes</taxon>
        <taxon>Trematoda</taxon>
        <taxon>Digenea</taxon>
        <taxon>Strigeidida</taxon>
        <taxon>Schistosomatoidea</taxon>
        <taxon>Schistosomatidae</taxon>
        <taxon>Schistosoma</taxon>
    </lineage>
</organism>
<feature type="domain" description="PP1-binding" evidence="9">
    <location>
        <begin position="426"/>
        <end position="464"/>
    </location>
</feature>
<feature type="compositionally biased region" description="Basic and acidic residues" evidence="7">
    <location>
        <begin position="3015"/>
        <end position="3034"/>
    </location>
</feature>